<evidence type="ECO:0000313" key="2">
    <source>
        <dbReference type="EMBL" id="KKQ38014.1"/>
    </source>
</evidence>
<organism evidence="2 3">
    <name type="scientific">Candidatus Roizmanbacteria bacterium GW2011_GWA2_37_7</name>
    <dbReference type="NCBI Taxonomy" id="1618481"/>
    <lineage>
        <taxon>Bacteria</taxon>
        <taxon>Candidatus Roizmaniibacteriota</taxon>
    </lineage>
</organism>
<evidence type="ECO:0000259" key="1">
    <source>
        <dbReference type="Pfam" id="PF02779"/>
    </source>
</evidence>
<dbReference type="AlphaFoldDB" id="A0A0G0JMG9"/>
<name>A0A0G0JMG9_9BACT</name>
<comment type="caution">
    <text evidence="2">The sequence shown here is derived from an EMBL/GenBank/DDBJ whole genome shotgun (WGS) entry which is preliminary data.</text>
</comment>
<dbReference type="EMBL" id="LBTJ01000020">
    <property type="protein sequence ID" value="KKQ38014.1"/>
    <property type="molecule type" value="Genomic_DNA"/>
</dbReference>
<protein>
    <recommendedName>
        <fullName evidence="1">Transketolase-like pyrimidine-binding domain-containing protein</fullName>
    </recommendedName>
</protein>
<dbReference type="Gene3D" id="3.40.50.970">
    <property type="match status" value="1"/>
</dbReference>
<dbReference type="Pfam" id="PF02779">
    <property type="entry name" value="Transket_pyr"/>
    <property type="match status" value="1"/>
</dbReference>
<dbReference type="CDD" id="cd07033">
    <property type="entry name" value="TPP_PYR_DXS_TK_like"/>
    <property type="match status" value="1"/>
</dbReference>
<dbReference type="InterPro" id="IPR029061">
    <property type="entry name" value="THDP-binding"/>
</dbReference>
<dbReference type="SUPFAM" id="SSF52518">
    <property type="entry name" value="Thiamin diphosphate-binding fold (THDP-binding)"/>
    <property type="match status" value="1"/>
</dbReference>
<evidence type="ECO:0000313" key="3">
    <source>
        <dbReference type="Proteomes" id="UP000034471"/>
    </source>
</evidence>
<dbReference type="Proteomes" id="UP000034471">
    <property type="component" value="Unassembled WGS sequence"/>
</dbReference>
<dbReference type="PANTHER" id="PTHR43825">
    <property type="entry name" value="PYRUVATE DEHYDROGENASE E1 COMPONENT"/>
    <property type="match status" value="1"/>
</dbReference>
<proteinExistence type="predicted"/>
<dbReference type="InterPro" id="IPR005475">
    <property type="entry name" value="Transketolase-like_Pyr-bd"/>
</dbReference>
<dbReference type="InterPro" id="IPR051157">
    <property type="entry name" value="PDH/Transketolase"/>
</dbReference>
<dbReference type="PANTHER" id="PTHR43825:SF1">
    <property type="entry name" value="TRANSKETOLASE-LIKE PYRIMIDINE-BINDING DOMAIN-CONTAINING PROTEIN"/>
    <property type="match status" value="1"/>
</dbReference>
<accession>A0A0G0JMG9</accession>
<reference evidence="2 3" key="1">
    <citation type="journal article" date="2015" name="Nature">
        <title>rRNA introns, odd ribosomes, and small enigmatic genomes across a large radiation of phyla.</title>
        <authorList>
            <person name="Brown C.T."/>
            <person name="Hug L.A."/>
            <person name="Thomas B.C."/>
            <person name="Sharon I."/>
            <person name="Castelle C.J."/>
            <person name="Singh A."/>
            <person name="Wilkins M.J."/>
            <person name="Williams K.H."/>
            <person name="Banfield J.F."/>
        </authorList>
    </citation>
    <scope>NUCLEOTIDE SEQUENCE [LARGE SCALE GENOMIC DNA]</scope>
</reference>
<dbReference type="STRING" id="1618481.US54_C0020G0008"/>
<feature type="domain" description="Transketolase-like pyrimidine-binding" evidence="1">
    <location>
        <begin position="1"/>
        <end position="146"/>
    </location>
</feature>
<gene>
    <name evidence="2" type="ORF">US54_C0020G0008</name>
</gene>
<sequence length="147" mass="16946">MRTNSHIWVVTGDLGYGGFDLIQKDFPHRYINVGASEQSMMGIGIGLALEGKIPFVYSISTFLLYRPYETIRNYINHEKIPVKLIGSGRGRDYAHDGISHWVDDDRNVVKQFTNITSLWPEQKNEIPMILEEIITTKKPFYLNLQRS</sequence>